<proteinExistence type="predicted"/>
<feature type="transmembrane region" description="Helical" evidence="1">
    <location>
        <begin position="135"/>
        <end position="159"/>
    </location>
</feature>
<name>A0A1H1EAE1_9ACTN</name>
<keyword evidence="1" id="KW-0812">Transmembrane</keyword>
<evidence type="ECO:0000256" key="1">
    <source>
        <dbReference type="SAM" id="Phobius"/>
    </source>
</evidence>
<gene>
    <name evidence="2" type="ORF">SAMN04489718_2452</name>
</gene>
<dbReference type="Proteomes" id="UP000199301">
    <property type="component" value="Unassembled WGS sequence"/>
</dbReference>
<feature type="transmembrane region" description="Helical" evidence="1">
    <location>
        <begin position="12"/>
        <end position="31"/>
    </location>
</feature>
<evidence type="ECO:0000313" key="2">
    <source>
        <dbReference type="EMBL" id="SDQ85761.1"/>
    </source>
</evidence>
<dbReference type="InterPro" id="IPR045927">
    <property type="entry name" value="DUF6346"/>
</dbReference>
<organism evidence="2 3">
    <name type="scientific">Actinopolyspora saharensis</name>
    <dbReference type="NCBI Taxonomy" id="995062"/>
    <lineage>
        <taxon>Bacteria</taxon>
        <taxon>Bacillati</taxon>
        <taxon>Actinomycetota</taxon>
        <taxon>Actinomycetes</taxon>
        <taxon>Actinopolysporales</taxon>
        <taxon>Actinopolysporaceae</taxon>
        <taxon>Actinopolyspora</taxon>
    </lineage>
</organism>
<reference evidence="3" key="1">
    <citation type="submission" date="2016-10" db="EMBL/GenBank/DDBJ databases">
        <authorList>
            <person name="Varghese N."/>
            <person name="Submissions S."/>
        </authorList>
    </citation>
    <scope>NUCLEOTIDE SEQUENCE [LARGE SCALE GENOMIC DNA]</scope>
    <source>
        <strain evidence="3">DSM 45459</strain>
    </source>
</reference>
<dbReference type="STRING" id="995062.SAMN04489718_2452"/>
<evidence type="ECO:0000313" key="3">
    <source>
        <dbReference type="Proteomes" id="UP000199301"/>
    </source>
</evidence>
<keyword evidence="1" id="KW-0472">Membrane</keyword>
<dbReference type="AlphaFoldDB" id="A0A1H1EAE1"/>
<accession>A0A1H1EAE1</accession>
<protein>
    <submittedName>
        <fullName evidence="2">Uncharacterized protein</fullName>
    </submittedName>
</protein>
<keyword evidence="3" id="KW-1185">Reference proteome</keyword>
<sequence length="172" mass="17945">MGVVRVVRDVLLVPLGLVLFLSGILVVLPFFGVSAAGAEVTDRGTAVAQRCRFAGPIADSQAPERGNVLGFGHICQARVTWRDGTTESREVSGSQLTPDDIGTEVAVVERAVDDSARGSGTRPQLYRADFEPHPVLAGIAVIGVCLLGGVCALVGASNLHQRFRGGQRAPSA</sequence>
<dbReference type="EMBL" id="FNKO01000002">
    <property type="protein sequence ID" value="SDQ85761.1"/>
    <property type="molecule type" value="Genomic_DNA"/>
</dbReference>
<keyword evidence="1" id="KW-1133">Transmembrane helix</keyword>
<dbReference type="Pfam" id="PF19873">
    <property type="entry name" value="DUF6346"/>
    <property type="match status" value="1"/>
</dbReference>